<evidence type="ECO:0000256" key="1">
    <source>
        <dbReference type="SAM" id="MobiDB-lite"/>
    </source>
</evidence>
<name>A0ABV9AAB6_9ACTN</name>
<evidence type="ECO:0000313" key="3">
    <source>
        <dbReference type="EMBL" id="MFC4496412.1"/>
    </source>
</evidence>
<dbReference type="EMBL" id="JBHSFH010000010">
    <property type="protein sequence ID" value="MFC4496412.1"/>
    <property type="molecule type" value="Genomic_DNA"/>
</dbReference>
<feature type="region of interest" description="Disordered" evidence="1">
    <location>
        <begin position="64"/>
        <end position="107"/>
    </location>
</feature>
<evidence type="ECO:0000313" key="4">
    <source>
        <dbReference type="Proteomes" id="UP001595997"/>
    </source>
</evidence>
<sequence>MGEVVPYLAVAASLGAVMGFFAWLAAVIRRRGVAGQALRDAVSVVCEPFYVTAHESHLAVQAQAERKVPVPSPDDQPGAFAGLSLLPRPRRPRRGPGRLVRRVRRRR</sequence>
<dbReference type="Proteomes" id="UP001595997">
    <property type="component" value="Unassembled WGS sequence"/>
</dbReference>
<keyword evidence="2" id="KW-1133">Transmembrane helix</keyword>
<evidence type="ECO:0008006" key="5">
    <source>
        <dbReference type="Google" id="ProtNLM"/>
    </source>
</evidence>
<feature type="compositionally biased region" description="Basic residues" evidence="1">
    <location>
        <begin position="88"/>
        <end position="107"/>
    </location>
</feature>
<organism evidence="3 4">
    <name type="scientific">Streptomyces ovatisporus</name>
    <dbReference type="NCBI Taxonomy" id="1128682"/>
    <lineage>
        <taxon>Bacteria</taxon>
        <taxon>Bacillati</taxon>
        <taxon>Actinomycetota</taxon>
        <taxon>Actinomycetes</taxon>
        <taxon>Kitasatosporales</taxon>
        <taxon>Streptomycetaceae</taxon>
        <taxon>Streptomyces</taxon>
    </lineage>
</organism>
<evidence type="ECO:0000256" key="2">
    <source>
        <dbReference type="SAM" id="Phobius"/>
    </source>
</evidence>
<gene>
    <name evidence="3" type="ORF">ACFPA8_19995</name>
</gene>
<keyword evidence="2" id="KW-0812">Transmembrane</keyword>
<reference evidence="4" key="1">
    <citation type="journal article" date="2019" name="Int. J. Syst. Evol. Microbiol.">
        <title>The Global Catalogue of Microorganisms (GCM) 10K type strain sequencing project: providing services to taxonomists for standard genome sequencing and annotation.</title>
        <authorList>
            <consortium name="The Broad Institute Genomics Platform"/>
            <consortium name="The Broad Institute Genome Sequencing Center for Infectious Disease"/>
            <person name="Wu L."/>
            <person name="Ma J."/>
        </authorList>
    </citation>
    <scope>NUCLEOTIDE SEQUENCE [LARGE SCALE GENOMIC DNA]</scope>
    <source>
        <strain evidence="4">CGMCC 4.7357</strain>
    </source>
</reference>
<feature type="transmembrane region" description="Helical" evidence="2">
    <location>
        <begin position="6"/>
        <end position="28"/>
    </location>
</feature>
<protein>
    <recommendedName>
        <fullName evidence="5">Secreted protein</fullName>
    </recommendedName>
</protein>
<keyword evidence="4" id="KW-1185">Reference proteome</keyword>
<accession>A0ABV9AAB6</accession>
<comment type="caution">
    <text evidence="3">The sequence shown here is derived from an EMBL/GenBank/DDBJ whole genome shotgun (WGS) entry which is preliminary data.</text>
</comment>
<dbReference type="RefSeq" id="WP_386450377.1">
    <property type="nucleotide sequence ID" value="NZ_JBHSFH010000010.1"/>
</dbReference>
<proteinExistence type="predicted"/>
<keyword evidence="2" id="KW-0472">Membrane</keyword>